<dbReference type="OrthoDB" id="9782291at2"/>
<evidence type="ECO:0000259" key="3">
    <source>
        <dbReference type="Pfam" id="PF09335"/>
    </source>
</evidence>
<feature type="transmembrane region" description="Helical" evidence="2">
    <location>
        <begin position="174"/>
        <end position="193"/>
    </location>
</feature>
<sequence length="209" mass="23857">MEWMRQLFEQYGDFVLFAGLFLESLAVPFPGELAMAFGGYMSSLGKMPIFQVMILSYLGAIIGTTLTYVLGAKLGAPFFEKYGRYMLMHPKRINKIRRWMERYGSGVVLVSHFIPGFRHFTGYVSGITGFRFRTFLLFNHAGAVVWVACYVLLGRWLGKRMEDVMHMLEKFGPWAVFGIAVLLLAFVLIKRAWQASREQARQAQDQPGS</sequence>
<protein>
    <submittedName>
        <fullName evidence="4">Membrane protein DedA with SNARE-associated domain</fullName>
    </submittedName>
</protein>
<dbReference type="InterPro" id="IPR032816">
    <property type="entry name" value="VTT_dom"/>
</dbReference>
<dbReference type="AlphaFoldDB" id="A0A5S5C451"/>
<keyword evidence="2" id="KW-0472">Membrane</keyword>
<keyword evidence="2" id="KW-0812">Transmembrane</keyword>
<organism evidence="4 5">
    <name type="scientific">Paenibacillus methanolicus</name>
    <dbReference type="NCBI Taxonomy" id="582686"/>
    <lineage>
        <taxon>Bacteria</taxon>
        <taxon>Bacillati</taxon>
        <taxon>Bacillota</taxon>
        <taxon>Bacilli</taxon>
        <taxon>Bacillales</taxon>
        <taxon>Paenibacillaceae</taxon>
        <taxon>Paenibacillus</taxon>
    </lineage>
</organism>
<keyword evidence="2" id="KW-1133">Transmembrane helix</keyword>
<comment type="caution">
    <text evidence="4">The sequence shown here is derived from an EMBL/GenBank/DDBJ whole genome shotgun (WGS) entry which is preliminary data.</text>
</comment>
<feature type="transmembrane region" description="Helical" evidence="2">
    <location>
        <begin position="132"/>
        <end position="153"/>
    </location>
</feature>
<dbReference type="GO" id="GO:0005886">
    <property type="term" value="C:plasma membrane"/>
    <property type="evidence" value="ECO:0007669"/>
    <property type="project" value="TreeGrafter"/>
</dbReference>
<evidence type="ECO:0000256" key="2">
    <source>
        <dbReference type="SAM" id="Phobius"/>
    </source>
</evidence>
<dbReference type="RefSeq" id="WP_148930815.1">
    <property type="nucleotide sequence ID" value="NZ_VNHS01000007.1"/>
</dbReference>
<dbReference type="Proteomes" id="UP000323257">
    <property type="component" value="Unassembled WGS sequence"/>
</dbReference>
<reference evidence="4 5" key="1">
    <citation type="submission" date="2019-07" db="EMBL/GenBank/DDBJ databases">
        <title>Genomic Encyclopedia of Type Strains, Phase III (KMG-III): the genomes of soil and plant-associated and newly described type strains.</title>
        <authorList>
            <person name="Whitman W."/>
        </authorList>
    </citation>
    <scope>NUCLEOTIDE SEQUENCE [LARGE SCALE GENOMIC DNA]</scope>
    <source>
        <strain evidence="4 5">BL24</strain>
    </source>
</reference>
<keyword evidence="5" id="KW-1185">Reference proteome</keyword>
<evidence type="ECO:0000313" key="5">
    <source>
        <dbReference type="Proteomes" id="UP000323257"/>
    </source>
</evidence>
<gene>
    <name evidence="4" type="ORF">BCM02_107246</name>
</gene>
<feature type="domain" description="VTT" evidence="3">
    <location>
        <begin position="29"/>
        <end position="155"/>
    </location>
</feature>
<name>A0A5S5C451_9BACL</name>
<dbReference type="PANTHER" id="PTHR42709:SF9">
    <property type="entry name" value="ALKALINE PHOSPHATASE LIKE PROTEIN"/>
    <property type="match status" value="1"/>
</dbReference>
<dbReference type="Pfam" id="PF09335">
    <property type="entry name" value="VTT_dom"/>
    <property type="match status" value="1"/>
</dbReference>
<proteinExistence type="inferred from homology"/>
<evidence type="ECO:0000256" key="1">
    <source>
        <dbReference type="ARBA" id="ARBA00010792"/>
    </source>
</evidence>
<feature type="transmembrane region" description="Helical" evidence="2">
    <location>
        <begin position="50"/>
        <end position="79"/>
    </location>
</feature>
<dbReference type="InterPro" id="IPR051311">
    <property type="entry name" value="DedA_domain"/>
</dbReference>
<evidence type="ECO:0000313" key="4">
    <source>
        <dbReference type="EMBL" id="TYP73262.1"/>
    </source>
</evidence>
<comment type="similarity">
    <text evidence="1">Belongs to the DedA family.</text>
</comment>
<accession>A0A5S5C451</accession>
<dbReference type="EMBL" id="VNHS01000007">
    <property type="protein sequence ID" value="TYP73262.1"/>
    <property type="molecule type" value="Genomic_DNA"/>
</dbReference>
<dbReference type="PANTHER" id="PTHR42709">
    <property type="entry name" value="ALKALINE PHOSPHATASE LIKE PROTEIN"/>
    <property type="match status" value="1"/>
</dbReference>
<dbReference type="SUPFAM" id="SSF53092">
    <property type="entry name" value="Creatinase/prolidase N-terminal domain"/>
    <property type="match status" value="1"/>
</dbReference>
<dbReference type="InterPro" id="IPR029149">
    <property type="entry name" value="Creatin/AminoP/Spt16_N"/>
</dbReference>